<evidence type="ECO:0000313" key="3">
    <source>
        <dbReference type="Proteomes" id="UP000224854"/>
    </source>
</evidence>
<name>A0A2C5ZJN2_9HYPO</name>
<dbReference type="InterPro" id="IPR002347">
    <property type="entry name" value="SDR_fam"/>
</dbReference>
<evidence type="ECO:0000256" key="1">
    <source>
        <dbReference type="ARBA" id="ARBA00023002"/>
    </source>
</evidence>
<keyword evidence="1" id="KW-0560">Oxidoreductase</keyword>
<comment type="caution">
    <text evidence="2">The sequence shown here is derived from an EMBL/GenBank/DDBJ whole genome shotgun (WGS) entry which is preliminary data.</text>
</comment>
<dbReference type="OrthoDB" id="542013at2759"/>
<dbReference type="PANTHER" id="PTHR43157">
    <property type="entry name" value="PHOSPHATIDYLINOSITOL-GLYCAN BIOSYNTHESIS CLASS F PROTEIN-RELATED"/>
    <property type="match status" value="1"/>
</dbReference>
<dbReference type="InterPro" id="IPR036291">
    <property type="entry name" value="NAD(P)-bd_dom_sf"/>
</dbReference>
<reference evidence="2 3" key="1">
    <citation type="submission" date="2017-06" db="EMBL/GenBank/DDBJ databases">
        <title>Ant-infecting Ophiocordyceps genomes reveal a high diversity of potential behavioral manipulation genes and a possible major role for enterotoxins.</title>
        <authorList>
            <person name="De Bekker C."/>
            <person name="Evans H.C."/>
            <person name="Brachmann A."/>
            <person name="Hughes D.P."/>
        </authorList>
    </citation>
    <scope>NUCLEOTIDE SEQUENCE [LARGE SCALE GENOMIC DNA]</scope>
    <source>
        <strain evidence="2 3">1348a</strain>
    </source>
</reference>
<protein>
    <recommendedName>
        <fullName evidence="4">Ketoreductase (KR) domain-containing protein</fullName>
    </recommendedName>
</protein>
<evidence type="ECO:0000313" key="2">
    <source>
        <dbReference type="EMBL" id="PHH81247.1"/>
    </source>
</evidence>
<dbReference type="AlphaFoldDB" id="A0A2C5ZJN2"/>
<dbReference type="SUPFAM" id="SSF51735">
    <property type="entry name" value="NAD(P)-binding Rossmann-fold domains"/>
    <property type="match status" value="1"/>
</dbReference>
<dbReference type="EMBL" id="NJEU01000134">
    <property type="protein sequence ID" value="PHH81247.1"/>
    <property type="molecule type" value="Genomic_DNA"/>
</dbReference>
<dbReference type="GO" id="GO:0016491">
    <property type="term" value="F:oxidoreductase activity"/>
    <property type="evidence" value="ECO:0007669"/>
    <property type="project" value="UniProtKB-KW"/>
</dbReference>
<proteinExistence type="predicted"/>
<dbReference type="Proteomes" id="UP000224854">
    <property type="component" value="Unassembled WGS sequence"/>
</dbReference>
<organism evidence="2 3">
    <name type="scientific">Ophiocordyceps australis</name>
    <dbReference type="NCBI Taxonomy" id="1399860"/>
    <lineage>
        <taxon>Eukaryota</taxon>
        <taxon>Fungi</taxon>
        <taxon>Dikarya</taxon>
        <taxon>Ascomycota</taxon>
        <taxon>Pezizomycotina</taxon>
        <taxon>Sordariomycetes</taxon>
        <taxon>Hypocreomycetidae</taxon>
        <taxon>Hypocreales</taxon>
        <taxon>Ophiocordycipitaceae</taxon>
        <taxon>Ophiocordyceps</taxon>
    </lineage>
</organism>
<dbReference type="PANTHER" id="PTHR43157:SF35">
    <property type="entry name" value="DEHYDROGENASE_REDUCTASE FAMILY PROTEIN, PUTATIVE-RELATED"/>
    <property type="match status" value="1"/>
</dbReference>
<gene>
    <name evidence="2" type="ORF">CDD82_1186</name>
</gene>
<dbReference type="Gene3D" id="3.40.50.720">
    <property type="entry name" value="NAD(P)-binding Rossmann-like Domain"/>
    <property type="match status" value="1"/>
</dbReference>
<sequence>MDVAMNPSNVKPSDEASKVNFLRRQMCVTLPTVLSGDVDLADKTAIVTGGNAGLGFQCCVQLVDLGLGRLVIAARNEAKGQAAKEELCARKHTKTTIEVWWLDLGSYDSVQAFVERVKTLDGVDMIVQSAAMFGVDFKVNDKTKHEEMVQVNYLSNALLTILLLPVLRAKKRAGKPATRIAWVNSETAAWAQFKERSGESILAELDKPGGFEYLERYCTSKLLCQLFVVELCRRVSASTAVVVLVNPGFCWGSRLHRDVGGVVGGVLAVVKRIIGRSPEEGARTLTDAVVRHGDEVHGQYLGDCKLKPMAPLVYQAEGAKIAEALWAETMAELEFAHVEEVLAGVGE</sequence>
<keyword evidence="3" id="KW-1185">Reference proteome</keyword>
<evidence type="ECO:0008006" key="4">
    <source>
        <dbReference type="Google" id="ProtNLM"/>
    </source>
</evidence>
<accession>A0A2C5ZJN2</accession>
<dbReference type="Pfam" id="PF00106">
    <property type="entry name" value="adh_short"/>
    <property type="match status" value="1"/>
</dbReference>